<dbReference type="EMBL" id="JAUKZB010000005">
    <property type="protein sequence ID" value="MDO2729985.1"/>
    <property type="molecule type" value="Genomic_DNA"/>
</dbReference>
<reference evidence="5" key="3">
    <citation type="journal article" date="2023" name="Front. Microbiol.">
        <title>Virotyping and genetic antimicrobial susceptibility testing of porcine ETEC/STEC strains and associated plasmid types.</title>
        <authorList>
            <person name="Vereecke N."/>
            <person name="Van Hoorde S."/>
            <person name="Sperling D."/>
            <person name="Theuns S."/>
            <person name="Devriendt B."/>
            <person name="Cox E."/>
        </authorList>
    </citation>
    <scope>NUCLEOTIDE SEQUENCE</scope>
    <source>
        <strain evidence="5">ETEC4085</strain>
    </source>
</reference>
<reference evidence="4 7" key="1">
    <citation type="submission" date="2022-07" db="EMBL/GenBank/DDBJ databases">
        <title>The wastewater resistome of Residential Aged Care Facilities indicates a role of antimicrobial stewardship in reducing resistance.</title>
        <authorList>
            <person name="Sapula S."/>
            <person name="Hart B.J."/>
            <person name="Henrietta V."/>
            <person name="Amsalu A."/>
            <person name="Jon W."/>
            <person name="Siderius N."/>
            <person name="Nguyen L."/>
            <person name="Turnidge J."/>
            <person name="Gerber C."/>
        </authorList>
    </citation>
    <scope>NUCLEOTIDE SEQUENCE [LARGE SCALE GENOMIC DNA]</scope>
    <source>
        <strain evidence="4 7">ECA685</strain>
    </source>
</reference>
<protein>
    <submittedName>
        <fullName evidence="1">Protein YecV</fullName>
    </submittedName>
</protein>
<reference evidence="3" key="5">
    <citation type="submission" date="2023-07" db="EMBL/GenBank/DDBJ databases">
        <title>High risk of intestinal colonization with ESBL-producing Escherichia coli among soldiers of military contingents in specific geographic regions.</title>
        <authorList>
            <person name="Literacka E."/>
        </authorList>
    </citation>
    <scope>NUCLEOTIDE SEQUENCE</scope>
    <source>
        <strain evidence="3">33</strain>
    </source>
</reference>
<dbReference type="EMBL" id="JAOVKC010000006">
    <property type="protein sequence ID" value="MCV5621401.1"/>
    <property type="molecule type" value="Genomic_DNA"/>
</dbReference>
<dbReference type="EMBL" id="JANWOR010000088">
    <property type="protein sequence ID" value="MDA4176168.1"/>
    <property type="molecule type" value="Genomic_DNA"/>
</dbReference>
<dbReference type="Proteomes" id="UP001247581">
    <property type="component" value="Unassembled WGS sequence"/>
</dbReference>
<evidence type="ECO:0000313" key="1">
    <source>
        <dbReference type="EMBL" id="MCV5621401.1"/>
    </source>
</evidence>
<name>A0A9X1ESE0_ECOLX</name>
<dbReference type="GeneID" id="93779426"/>
<evidence type="ECO:0000313" key="7">
    <source>
        <dbReference type="Proteomes" id="UP001247581"/>
    </source>
</evidence>
<dbReference type="Proteomes" id="UP001174465">
    <property type="component" value="Unassembled WGS sequence"/>
</dbReference>
<reference evidence="2" key="2">
    <citation type="submission" date="2022-08" db="EMBL/GenBank/DDBJ databases">
        <title>Genome sequencing of human pathogens.</title>
        <authorList>
            <person name="Cao X."/>
        </authorList>
    </citation>
    <scope>NUCLEOTIDE SEQUENCE</scope>
    <source>
        <strain evidence="2">EC16126</strain>
    </source>
</reference>
<evidence type="ECO:0000313" key="4">
    <source>
        <dbReference type="EMBL" id="MDR6044896.1"/>
    </source>
</evidence>
<dbReference type="Proteomes" id="UP001208624">
    <property type="component" value="Unassembled WGS sequence"/>
</dbReference>
<dbReference type="Proteomes" id="UP001211064">
    <property type="component" value="Unassembled WGS sequence"/>
</dbReference>
<evidence type="ECO:0000313" key="2">
    <source>
        <dbReference type="EMBL" id="MDA4176168.1"/>
    </source>
</evidence>
<reference evidence="1" key="4">
    <citation type="submission" date="2023-06" db="EMBL/GenBank/DDBJ databases">
        <title>Deciphering the underlying mechanisms mediating the transmission of blaNDM gene from human to animals in China.</title>
        <authorList>
            <person name="Chen K."/>
            <person name="Chen S."/>
        </authorList>
    </citation>
    <scope>NUCLEOTIDE SEQUENCE</scope>
    <source>
        <strain evidence="1">1199</strain>
    </source>
</reference>
<dbReference type="EMBL" id="CP122634">
    <property type="protein sequence ID" value="WHI04453.1"/>
    <property type="molecule type" value="Genomic_DNA"/>
</dbReference>
<dbReference type="EMBL" id="JANIDP010000006">
    <property type="protein sequence ID" value="MDR6044896.1"/>
    <property type="molecule type" value="Genomic_DNA"/>
</dbReference>
<organism evidence="1 6">
    <name type="scientific">Escherichia coli</name>
    <dbReference type="NCBI Taxonomy" id="562"/>
    <lineage>
        <taxon>Bacteria</taxon>
        <taxon>Pseudomonadati</taxon>
        <taxon>Pseudomonadota</taxon>
        <taxon>Gammaproteobacteria</taxon>
        <taxon>Enterobacterales</taxon>
        <taxon>Enterobacteriaceae</taxon>
        <taxon>Escherichia</taxon>
    </lineage>
</organism>
<evidence type="ECO:0000313" key="6">
    <source>
        <dbReference type="Proteomes" id="UP001208624"/>
    </source>
</evidence>
<evidence type="ECO:0000313" key="5">
    <source>
        <dbReference type="EMBL" id="WHI04453.1"/>
    </source>
</evidence>
<dbReference type="Proteomes" id="UP001179946">
    <property type="component" value="Chromosome"/>
</dbReference>
<proteinExistence type="predicted"/>
<gene>
    <name evidence="1" type="primary">yecV</name>
    <name evidence="4" type="ORF">NQD80_03600</name>
    <name evidence="2" type="ORF">NY836_01850</name>
    <name evidence="1" type="ORF">OFN31_06350</name>
    <name evidence="3" type="ORF">Q2V64_09580</name>
    <name evidence="5" type="ORF">QDW62_10760</name>
</gene>
<accession>A0A9X1ESE0</accession>
<dbReference type="RefSeq" id="WP_211180499.1">
    <property type="nucleotide sequence ID" value="NZ_ABACVG020000001.1"/>
</dbReference>
<sequence length="14" mass="1630">MSIFRIHLDGNKKA</sequence>
<evidence type="ECO:0000313" key="3">
    <source>
        <dbReference type="EMBL" id="MDO2729985.1"/>
    </source>
</evidence>